<evidence type="ECO:0000313" key="3">
    <source>
        <dbReference type="Proteomes" id="UP000198211"/>
    </source>
</evidence>
<organism evidence="2 3">
    <name type="scientific">Phytophthora megakarya</name>
    <dbReference type="NCBI Taxonomy" id="4795"/>
    <lineage>
        <taxon>Eukaryota</taxon>
        <taxon>Sar</taxon>
        <taxon>Stramenopiles</taxon>
        <taxon>Oomycota</taxon>
        <taxon>Peronosporomycetes</taxon>
        <taxon>Peronosporales</taxon>
        <taxon>Peronosporaceae</taxon>
        <taxon>Phytophthora</taxon>
    </lineage>
</organism>
<dbReference type="Gene3D" id="2.40.50.40">
    <property type="match status" value="1"/>
</dbReference>
<accession>A0A225W4Y0</accession>
<evidence type="ECO:0000313" key="2">
    <source>
        <dbReference type="EMBL" id="OWZ12258.1"/>
    </source>
</evidence>
<comment type="caution">
    <text evidence="2">The sequence shown here is derived from an EMBL/GenBank/DDBJ whole genome shotgun (WGS) entry which is preliminary data.</text>
</comment>
<name>A0A225W4Y0_9STRA</name>
<dbReference type="InterPro" id="IPR016197">
    <property type="entry name" value="Chromo-like_dom_sf"/>
</dbReference>
<dbReference type="InterPro" id="IPR000953">
    <property type="entry name" value="Chromo/chromo_shadow_dom"/>
</dbReference>
<sequence length="127" mass="14804">MWQGPFRVIELIGNHAARLETAGSGYRIFPIVHLSKLKPVRTFPDRPKVILNAKDDDREDVDEELLPDDSWETPLGEDEFDVKRIADVRSGRRTYYGRVHREFQVYWKGYDQPTWVDEADLNCAALL</sequence>
<gene>
    <name evidence="2" type="ORF">PHMEG_00014614</name>
</gene>
<evidence type="ECO:0000259" key="1">
    <source>
        <dbReference type="PROSITE" id="PS50013"/>
    </source>
</evidence>
<dbReference type="EMBL" id="NBNE01001898">
    <property type="protein sequence ID" value="OWZ12258.1"/>
    <property type="molecule type" value="Genomic_DNA"/>
</dbReference>
<dbReference type="PROSITE" id="PS50013">
    <property type="entry name" value="CHROMO_2"/>
    <property type="match status" value="1"/>
</dbReference>
<dbReference type="SUPFAM" id="SSF54160">
    <property type="entry name" value="Chromo domain-like"/>
    <property type="match status" value="1"/>
</dbReference>
<dbReference type="CDD" id="cd00024">
    <property type="entry name" value="CD_CSD"/>
    <property type="match status" value="1"/>
</dbReference>
<dbReference type="AlphaFoldDB" id="A0A225W4Y0"/>
<dbReference type="OrthoDB" id="112058at2759"/>
<dbReference type="Proteomes" id="UP000198211">
    <property type="component" value="Unassembled WGS sequence"/>
</dbReference>
<protein>
    <recommendedName>
        <fullName evidence="1">Chromo domain-containing protein</fullName>
    </recommendedName>
</protein>
<proteinExistence type="predicted"/>
<feature type="domain" description="Chromo" evidence="1">
    <location>
        <begin position="80"/>
        <end position="127"/>
    </location>
</feature>
<keyword evidence="3" id="KW-1185">Reference proteome</keyword>
<reference evidence="3" key="1">
    <citation type="submission" date="2017-03" db="EMBL/GenBank/DDBJ databases">
        <title>Phytopthora megakarya and P. palmivora, two closely related causual agents of cacao black pod achieved similar genome size and gene model numbers by different mechanisms.</title>
        <authorList>
            <person name="Ali S."/>
            <person name="Shao J."/>
            <person name="Larry D.J."/>
            <person name="Kronmiller B."/>
            <person name="Shen D."/>
            <person name="Strem M.D."/>
            <person name="Melnick R.L."/>
            <person name="Guiltinan M.J."/>
            <person name="Tyler B.M."/>
            <person name="Meinhardt L.W."/>
            <person name="Bailey B.A."/>
        </authorList>
    </citation>
    <scope>NUCLEOTIDE SEQUENCE [LARGE SCALE GENOMIC DNA]</scope>
    <source>
        <strain evidence="3">zdho120</strain>
    </source>
</reference>